<dbReference type="KEGG" id="sasa:106582051"/>
<gene>
    <name evidence="5" type="primary">LOC106582051</name>
</gene>
<keyword evidence="1" id="KW-0812">Transmembrane</keyword>
<dbReference type="Gene3D" id="2.60.40.10">
    <property type="entry name" value="Immunoglobulins"/>
    <property type="match status" value="1"/>
</dbReference>
<keyword evidence="1" id="KW-1133">Transmembrane helix</keyword>
<reference evidence="5" key="1">
    <citation type="submission" date="2025-08" db="UniProtKB">
        <authorList>
            <consortium name="RefSeq"/>
        </authorList>
    </citation>
    <scope>IDENTIFICATION</scope>
</reference>
<dbReference type="RefSeq" id="XP_014020218.1">
    <property type="nucleotide sequence ID" value="XM_014164743.2"/>
</dbReference>
<feature type="transmembrane region" description="Helical" evidence="1">
    <location>
        <begin position="137"/>
        <end position="162"/>
    </location>
</feature>
<keyword evidence="4" id="KW-1185">Reference proteome</keyword>
<dbReference type="PROSITE" id="PS50835">
    <property type="entry name" value="IG_LIKE"/>
    <property type="match status" value="1"/>
</dbReference>
<evidence type="ECO:0000313" key="4">
    <source>
        <dbReference type="Proteomes" id="UP001652741"/>
    </source>
</evidence>
<feature type="chain" id="PRO_5010387086" evidence="2">
    <location>
        <begin position="24"/>
        <end position="211"/>
    </location>
</feature>
<feature type="signal peptide" evidence="2">
    <location>
        <begin position="1"/>
        <end position="23"/>
    </location>
</feature>
<evidence type="ECO:0000256" key="2">
    <source>
        <dbReference type="SAM" id="SignalP"/>
    </source>
</evidence>
<dbReference type="InterPro" id="IPR003599">
    <property type="entry name" value="Ig_sub"/>
</dbReference>
<accession>A0A1S3NXT8</accession>
<sequence>MATLLSWDLVSVVIMLFLVYTESVTKIKTNKSASLGEDVYLVCNESMTNTTNQVIWRKDTVLILSHSKGKRTHRNFTSGRMSADSLTPTELIISIVELTDTGTYNCTVTDRRGVKTMEWNLTITDNLIDNAENGLQMLLVFTIPSAIGGVALFIGICCMVWLCRKIKKEQTSHCERRGEESNAPSQGHAAQRAQRQRSQYFERFNSVYGHY</sequence>
<dbReference type="OrthoDB" id="8915654at2759"/>
<keyword evidence="2" id="KW-0732">Signal</keyword>
<dbReference type="InterPro" id="IPR013106">
    <property type="entry name" value="Ig_V-set"/>
</dbReference>
<feature type="domain" description="Ig-like" evidence="3">
    <location>
        <begin position="22"/>
        <end position="122"/>
    </location>
</feature>
<keyword evidence="1" id="KW-0472">Membrane</keyword>
<dbReference type="InterPro" id="IPR013783">
    <property type="entry name" value="Ig-like_fold"/>
</dbReference>
<dbReference type="Pfam" id="PF07686">
    <property type="entry name" value="V-set"/>
    <property type="match status" value="1"/>
</dbReference>
<dbReference type="SMART" id="SM00409">
    <property type="entry name" value="IG"/>
    <property type="match status" value="1"/>
</dbReference>
<evidence type="ECO:0000313" key="5">
    <source>
        <dbReference type="RefSeq" id="XP_014020218.1"/>
    </source>
</evidence>
<dbReference type="AlphaFoldDB" id="A0A1S3NXT8"/>
<dbReference type="InterPro" id="IPR007110">
    <property type="entry name" value="Ig-like_dom"/>
</dbReference>
<protein>
    <submittedName>
        <fullName evidence="5">Uncharacterized protein isoform X1</fullName>
    </submittedName>
</protein>
<dbReference type="InterPro" id="IPR036179">
    <property type="entry name" value="Ig-like_dom_sf"/>
</dbReference>
<proteinExistence type="predicted"/>
<evidence type="ECO:0000256" key="1">
    <source>
        <dbReference type="SAM" id="Phobius"/>
    </source>
</evidence>
<organism evidence="4 5">
    <name type="scientific">Salmo salar</name>
    <name type="common">Atlantic salmon</name>
    <dbReference type="NCBI Taxonomy" id="8030"/>
    <lineage>
        <taxon>Eukaryota</taxon>
        <taxon>Metazoa</taxon>
        <taxon>Chordata</taxon>
        <taxon>Craniata</taxon>
        <taxon>Vertebrata</taxon>
        <taxon>Euteleostomi</taxon>
        <taxon>Actinopterygii</taxon>
        <taxon>Neopterygii</taxon>
        <taxon>Teleostei</taxon>
        <taxon>Protacanthopterygii</taxon>
        <taxon>Salmoniformes</taxon>
        <taxon>Salmonidae</taxon>
        <taxon>Salmoninae</taxon>
        <taxon>Salmo</taxon>
    </lineage>
</organism>
<dbReference type="GeneID" id="106582051"/>
<dbReference type="Proteomes" id="UP001652741">
    <property type="component" value="Chromosome ssa21"/>
</dbReference>
<dbReference type="SUPFAM" id="SSF48726">
    <property type="entry name" value="Immunoglobulin"/>
    <property type="match status" value="1"/>
</dbReference>
<evidence type="ECO:0000259" key="3">
    <source>
        <dbReference type="PROSITE" id="PS50835"/>
    </source>
</evidence>
<name>A0A1S3NXT8_SALSA</name>